<dbReference type="Gene3D" id="3.40.390.10">
    <property type="entry name" value="Collagenase (Catalytic Domain)"/>
    <property type="match status" value="1"/>
</dbReference>
<keyword evidence="2" id="KW-0732">Signal</keyword>
<reference evidence="4" key="2">
    <citation type="submission" date="2020-09" db="EMBL/GenBank/DDBJ databases">
        <authorList>
            <person name="Sun Q."/>
            <person name="Zhou Y."/>
        </authorList>
    </citation>
    <scope>NUCLEOTIDE SEQUENCE</scope>
    <source>
        <strain evidence="4">CGMCC 1.12214</strain>
    </source>
</reference>
<gene>
    <name evidence="4" type="ORF">GCM10007036_36310</name>
</gene>
<feature type="chain" id="PRO_5036742516" description="Peptidase metallopeptidase domain-containing protein" evidence="2">
    <location>
        <begin position="21"/>
        <end position="365"/>
    </location>
</feature>
<organism evidence="4 5">
    <name type="scientific">Alsobacter metallidurans</name>
    <dbReference type="NCBI Taxonomy" id="340221"/>
    <lineage>
        <taxon>Bacteria</taxon>
        <taxon>Pseudomonadati</taxon>
        <taxon>Pseudomonadota</taxon>
        <taxon>Alphaproteobacteria</taxon>
        <taxon>Hyphomicrobiales</taxon>
        <taxon>Alsobacteraceae</taxon>
        <taxon>Alsobacter</taxon>
    </lineage>
</organism>
<proteinExistence type="predicted"/>
<dbReference type="AlphaFoldDB" id="A0A917I9D8"/>
<dbReference type="SMART" id="SM00235">
    <property type="entry name" value="ZnMc"/>
    <property type="match status" value="1"/>
</dbReference>
<evidence type="ECO:0000256" key="1">
    <source>
        <dbReference type="SAM" id="MobiDB-lite"/>
    </source>
</evidence>
<comment type="caution">
    <text evidence="4">The sequence shown here is derived from an EMBL/GenBank/DDBJ whole genome shotgun (WGS) entry which is preliminary data.</text>
</comment>
<dbReference type="PANTHER" id="PTHR10127">
    <property type="entry name" value="DISCOIDIN, CUB, EGF, LAMININ , AND ZINC METALLOPROTEASE DOMAIN CONTAINING"/>
    <property type="match status" value="1"/>
</dbReference>
<dbReference type="Proteomes" id="UP000603912">
    <property type="component" value="Unassembled WGS sequence"/>
</dbReference>
<dbReference type="EMBL" id="BMES01000002">
    <property type="protein sequence ID" value="GGH27645.1"/>
    <property type="molecule type" value="Genomic_DNA"/>
</dbReference>
<dbReference type="GO" id="GO:0006508">
    <property type="term" value="P:proteolysis"/>
    <property type="evidence" value="ECO:0007669"/>
    <property type="project" value="InterPro"/>
</dbReference>
<evidence type="ECO:0000256" key="2">
    <source>
        <dbReference type="SAM" id="SignalP"/>
    </source>
</evidence>
<dbReference type="InterPro" id="IPR006026">
    <property type="entry name" value="Peptidase_Metallo"/>
</dbReference>
<feature type="signal peptide" evidence="2">
    <location>
        <begin position="1"/>
        <end position="20"/>
    </location>
</feature>
<accession>A0A917I9D8</accession>
<evidence type="ECO:0000259" key="3">
    <source>
        <dbReference type="SMART" id="SM00235"/>
    </source>
</evidence>
<name>A0A917I9D8_9HYPH</name>
<dbReference type="GO" id="GO:0008270">
    <property type="term" value="F:zinc ion binding"/>
    <property type="evidence" value="ECO:0007669"/>
    <property type="project" value="InterPro"/>
</dbReference>
<evidence type="ECO:0000313" key="4">
    <source>
        <dbReference type="EMBL" id="GGH27645.1"/>
    </source>
</evidence>
<feature type="domain" description="Peptidase metallopeptidase" evidence="3">
    <location>
        <begin position="59"/>
        <end position="216"/>
    </location>
</feature>
<dbReference type="GO" id="GO:0004222">
    <property type="term" value="F:metalloendopeptidase activity"/>
    <property type="evidence" value="ECO:0007669"/>
    <property type="project" value="InterPro"/>
</dbReference>
<feature type="region of interest" description="Disordered" evidence="1">
    <location>
        <begin position="16"/>
        <end position="42"/>
    </location>
</feature>
<dbReference type="PANTHER" id="PTHR10127:SF850">
    <property type="entry name" value="METALLOENDOPEPTIDASE"/>
    <property type="match status" value="1"/>
</dbReference>
<protein>
    <recommendedName>
        <fullName evidence="3">Peptidase metallopeptidase domain-containing protein</fullName>
    </recommendedName>
</protein>
<reference evidence="4" key="1">
    <citation type="journal article" date="2014" name="Int. J. Syst. Evol. Microbiol.">
        <title>Complete genome sequence of Corynebacterium casei LMG S-19264T (=DSM 44701T), isolated from a smear-ripened cheese.</title>
        <authorList>
            <consortium name="US DOE Joint Genome Institute (JGI-PGF)"/>
            <person name="Walter F."/>
            <person name="Albersmeier A."/>
            <person name="Kalinowski J."/>
            <person name="Ruckert C."/>
        </authorList>
    </citation>
    <scope>NUCLEOTIDE SEQUENCE</scope>
    <source>
        <strain evidence="4">CGMCC 1.12214</strain>
    </source>
</reference>
<evidence type="ECO:0000313" key="5">
    <source>
        <dbReference type="Proteomes" id="UP000603912"/>
    </source>
</evidence>
<dbReference type="InterPro" id="IPR024079">
    <property type="entry name" value="MetalloPept_cat_dom_sf"/>
</dbReference>
<dbReference type="Pfam" id="PF01400">
    <property type="entry name" value="Astacin"/>
    <property type="match status" value="1"/>
</dbReference>
<keyword evidence="5" id="KW-1185">Reference proteome</keyword>
<dbReference type="SUPFAM" id="SSF55486">
    <property type="entry name" value="Metalloproteases ('zincins'), catalytic domain"/>
    <property type="match status" value="1"/>
</dbReference>
<sequence length="365" mass="39191">MQRLLLAAAAFTALSTGASSHSSPDDLKQAPQLDISPPSLNVTSPDPFVPRIVEGVIDSFKLWQAGTAISACFYGGSEDVRSAFRSAAGEWLRLANLKINFDSLGVNCSAANPSQIRIAFQRTGNWSYVGTDSIRVDRATPSLNIEAGNSDGSALSDAALFKQVVLHELGHALGMQHEHQSPDARCDLEFNWETIYATYWQNFRWDRAKVDENLRSLIKSARLRTSGYDKNSIMHYYFPAWMFRLGQASSCFVEHNTTISRLDGESISAAYPSDPAKQVELIKGRERKAKEVLSGLGLSAESTKSISDKINEVVQTAAPGLSVTLVNGGDLEATGGCGQTLISGFSTGAGSSVSISTNSGCGKAP</sequence>
<dbReference type="InterPro" id="IPR001506">
    <property type="entry name" value="Peptidase_M12A"/>
</dbReference>